<gene>
    <name evidence="1" type="ORF">TSUD_154910</name>
</gene>
<keyword evidence="2" id="KW-1185">Reference proteome</keyword>
<name>A0A2Z6N719_TRISU</name>
<proteinExistence type="predicted"/>
<organism evidence="1 2">
    <name type="scientific">Trifolium subterraneum</name>
    <name type="common">Subterranean clover</name>
    <dbReference type="NCBI Taxonomy" id="3900"/>
    <lineage>
        <taxon>Eukaryota</taxon>
        <taxon>Viridiplantae</taxon>
        <taxon>Streptophyta</taxon>
        <taxon>Embryophyta</taxon>
        <taxon>Tracheophyta</taxon>
        <taxon>Spermatophyta</taxon>
        <taxon>Magnoliopsida</taxon>
        <taxon>eudicotyledons</taxon>
        <taxon>Gunneridae</taxon>
        <taxon>Pentapetalae</taxon>
        <taxon>rosids</taxon>
        <taxon>fabids</taxon>
        <taxon>Fabales</taxon>
        <taxon>Fabaceae</taxon>
        <taxon>Papilionoideae</taxon>
        <taxon>50 kb inversion clade</taxon>
        <taxon>NPAAA clade</taxon>
        <taxon>Hologalegina</taxon>
        <taxon>IRL clade</taxon>
        <taxon>Trifolieae</taxon>
        <taxon>Trifolium</taxon>
    </lineage>
</organism>
<dbReference type="Proteomes" id="UP000242715">
    <property type="component" value="Unassembled WGS sequence"/>
</dbReference>
<dbReference type="EMBL" id="DF973301">
    <property type="protein sequence ID" value="GAU25017.1"/>
    <property type="molecule type" value="Genomic_DNA"/>
</dbReference>
<protein>
    <submittedName>
        <fullName evidence="1">Uncharacterized protein</fullName>
    </submittedName>
</protein>
<evidence type="ECO:0000313" key="1">
    <source>
        <dbReference type="EMBL" id="GAU25017.1"/>
    </source>
</evidence>
<sequence length="125" mass="13579">MAMLSIAPDCSEIVVWTRIEVQPLRPPLHRAQGTAIGTLSYPLLFTCSAFSSNYPLSLLRTTPTLLPTGIIPASAVATKSFKLIIEAVGRKTTLKKEAAFASRAKKKAVVVEEEDDDADAEYVEE</sequence>
<dbReference type="AlphaFoldDB" id="A0A2Z6N719"/>
<accession>A0A2Z6N719</accession>
<reference evidence="2" key="1">
    <citation type="journal article" date="2017" name="Front. Plant Sci.">
        <title>Climate Clever Clovers: New Paradigm to Reduce the Environmental Footprint of Ruminants by Breeding Low Methanogenic Forages Utilizing Haplotype Variation.</title>
        <authorList>
            <person name="Kaur P."/>
            <person name="Appels R."/>
            <person name="Bayer P.E."/>
            <person name="Keeble-Gagnere G."/>
            <person name="Wang J."/>
            <person name="Hirakawa H."/>
            <person name="Shirasawa K."/>
            <person name="Vercoe P."/>
            <person name="Stefanova K."/>
            <person name="Durmic Z."/>
            <person name="Nichols P."/>
            <person name="Revell C."/>
            <person name="Isobe S.N."/>
            <person name="Edwards D."/>
            <person name="Erskine W."/>
        </authorList>
    </citation>
    <scope>NUCLEOTIDE SEQUENCE [LARGE SCALE GENOMIC DNA]</scope>
    <source>
        <strain evidence="2">cv. Daliak</strain>
    </source>
</reference>
<evidence type="ECO:0000313" key="2">
    <source>
        <dbReference type="Proteomes" id="UP000242715"/>
    </source>
</evidence>